<evidence type="ECO:0000256" key="4">
    <source>
        <dbReference type="SAM" id="MobiDB-lite"/>
    </source>
</evidence>
<keyword evidence="2" id="KW-0227">DNA damage</keyword>
<dbReference type="GO" id="GO:0006310">
    <property type="term" value="P:DNA recombination"/>
    <property type="evidence" value="ECO:0007669"/>
    <property type="project" value="UniProtKB-ARBA"/>
</dbReference>
<feature type="region of interest" description="Disordered" evidence="4">
    <location>
        <begin position="205"/>
        <end position="267"/>
    </location>
</feature>
<dbReference type="EMBL" id="BMGR01000014">
    <property type="protein sequence ID" value="GGG18589.1"/>
    <property type="molecule type" value="Genomic_DNA"/>
</dbReference>
<keyword evidence="6" id="KW-1185">Reference proteome</keyword>
<dbReference type="AlphaFoldDB" id="A0A917LFF7"/>
<comment type="similarity">
    <text evidence="1">Belongs to the RAD52 family.</text>
</comment>
<reference evidence="5" key="1">
    <citation type="journal article" date="2014" name="Int. J. Syst. Evol. Microbiol.">
        <title>Complete genome sequence of Corynebacterium casei LMG S-19264T (=DSM 44701T), isolated from a smear-ripened cheese.</title>
        <authorList>
            <consortium name="US DOE Joint Genome Institute (JGI-PGF)"/>
            <person name="Walter F."/>
            <person name="Albersmeier A."/>
            <person name="Kalinowski J."/>
            <person name="Ruckert C."/>
        </authorList>
    </citation>
    <scope>NUCLEOTIDE SEQUENCE</scope>
    <source>
        <strain evidence="5">CGMCC 1.12987</strain>
    </source>
</reference>
<dbReference type="Gene3D" id="3.30.390.80">
    <property type="entry name" value="DNA repair protein Rad52/59/22"/>
    <property type="match status" value="1"/>
</dbReference>
<organism evidence="5 6">
    <name type="scientific">Paenibacillus abyssi</name>
    <dbReference type="NCBI Taxonomy" id="1340531"/>
    <lineage>
        <taxon>Bacteria</taxon>
        <taxon>Bacillati</taxon>
        <taxon>Bacillota</taxon>
        <taxon>Bacilli</taxon>
        <taxon>Bacillales</taxon>
        <taxon>Paenibacillaceae</taxon>
        <taxon>Paenibacillus</taxon>
    </lineage>
</organism>
<dbReference type="InterPro" id="IPR042525">
    <property type="entry name" value="Rad52_Rad59_Rad22_sf"/>
</dbReference>
<evidence type="ECO:0000256" key="3">
    <source>
        <dbReference type="ARBA" id="ARBA00023204"/>
    </source>
</evidence>
<reference evidence="5" key="2">
    <citation type="submission" date="2020-09" db="EMBL/GenBank/DDBJ databases">
        <authorList>
            <person name="Sun Q."/>
            <person name="Zhou Y."/>
        </authorList>
    </citation>
    <scope>NUCLEOTIDE SEQUENCE</scope>
    <source>
        <strain evidence="5">CGMCC 1.12987</strain>
    </source>
</reference>
<evidence type="ECO:0000256" key="2">
    <source>
        <dbReference type="ARBA" id="ARBA00022763"/>
    </source>
</evidence>
<evidence type="ECO:0000313" key="5">
    <source>
        <dbReference type="EMBL" id="GGG18589.1"/>
    </source>
</evidence>
<sequence length="340" mass="37027">MSSTTTETNLSVLLNKPFPYEAYGVNFEGQAYVGIQWVVDRLNEVVGPLNWKHDFFDVTENLDDNSVEVLGRLSIWDEIKQTWMERTNYGNDTMTILKGETAPTAQDRMDCKKSAVSDSLKKCAAWFGVASDVFKTGVIDTIKPKKSDGSDNPLYQKLVDAHAVVNRFGTHKHGITILPESYRSHYKEKNWQGIFQSDIQALFSRSSGSSGGTAPAGKSSSQPSILPQETAGEGAGESGAARSGSNRSGNSSRGRSNNGSNKPEPIRMKVLDAPKFNQDGTSTFKAKLENNSVVIVFAGKELGEQVKRISPDAVINTSGWIKDQKVTLAVRGGKIEVEAA</sequence>
<dbReference type="Pfam" id="PF04098">
    <property type="entry name" value="Rad52_Rad22"/>
    <property type="match status" value="1"/>
</dbReference>
<evidence type="ECO:0000313" key="6">
    <source>
        <dbReference type="Proteomes" id="UP000644756"/>
    </source>
</evidence>
<protein>
    <submittedName>
        <fullName evidence="5">Uncharacterized protein</fullName>
    </submittedName>
</protein>
<proteinExistence type="inferred from homology"/>
<keyword evidence="3" id="KW-0234">DNA repair</keyword>
<comment type="caution">
    <text evidence="5">The sequence shown here is derived from an EMBL/GenBank/DDBJ whole genome shotgun (WGS) entry which is preliminary data.</text>
</comment>
<dbReference type="InterPro" id="IPR041247">
    <property type="entry name" value="Rad52_fam"/>
</dbReference>
<dbReference type="GO" id="GO:0006302">
    <property type="term" value="P:double-strand break repair"/>
    <property type="evidence" value="ECO:0007669"/>
    <property type="project" value="UniProtKB-ARBA"/>
</dbReference>
<dbReference type="RefSeq" id="WP_188532768.1">
    <property type="nucleotide sequence ID" value="NZ_BMGR01000014.1"/>
</dbReference>
<accession>A0A917LFF7</accession>
<name>A0A917LFF7_9BACL</name>
<evidence type="ECO:0000256" key="1">
    <source>
        <dbReference type="ARBA" id="ARBA00006638"/>
    </source>
</evidence>
<feature type="compositionally biased region" description="Low complexity" evidence="4">
    <location>
        <begin position="238"/>
        <end position="261"/>
    </location>
</feature>
<gene>
    <name evidence="5" type="ORF">GCM10010916_39250</name>
</gene>
<dbReference type="Proteomes" id="UP000644756">
    <property type="component" value="Unassembled WGS sequence"/>
</dbReference>
<feature type="compositionally biased region" description="Low complexity" evidence="4">
    <location>
        <begin position="205"/>
        <end position="221"/>
    </location>
</feature>